<protein>
    <submittedName>
        <fullName evidence="2">Uncharacterized protein</fullName>
    </submittedName>
</protein>
<evidence type="ECO:0000313" key="3">
    <source>
        <dbReference type="Proteomes" id="UP001430356"/>
    </source>
</evidence>
<feature type="region of interest" description="Disordered" evidence="1">
    <location>
        <begin position="332"/>
        <end position="416"/>
    </location>
</feature>
<feature type="compositionally biased region" description="Polar residues" evidence="1">
    <location>
        <begin position="279"/>
        <end position="294"/>
    </location>
</feature>
<name>A0AAW0EQ78_9TRYP</name>
<feature type="region of interest" description="Disordered" evidence="1">
    <location>
        <begin position="190"/>
        <end position="225"/>
    </location>
</feature>
<comment type="caution">
    <text evidence="2">The sequence shown here is derived from an EMBL/GenBank/DDBJ whole genome shotgun (WGS) entry which is preliminary data.</text>
</comment>
<feature type="compositionally biased region" description="Pro residues" evidence="1">
    <location>
        <begin position="296"/>
        <end position="306"/>
    </location>
</feature>
<keyword evidence="3" id="KW-1185">Reference proteome</keyword>
<feature type="region of interest" description="Disordered" evidence="1">
    <location>
        <begin position="129"/>
        <end position="162"/>
    </location>
</feature>
<gene>
    <name evidence="2" type="ORF">NESM_000438000</name>
</gene>
<evidence type="ECO:0000256" key="1">
    <source>
        <dbReference type="SAM" id="MobiDB-lite"/>
    </source>
</evidence>
<feature type="region of interest" description="Disordered" evidence="1">
    <location>
        <begin position="279"/>
        <end position="311"/>
    </location>
</feature>
<dbReference type="AlphaFoldDB" id="A0AAW0EQ78"/>
<feature type="compositionally biased region" description="Polar residues" evidence="1">
    <location>
        <begin position="193"/>
        <end position="204"/>
    </location>
</feature>
<feature type="compositionally biased region" description="Polar residues" evidence="1">
    <location>
        <begin position="644"/>
        <end position="663"/>
    </location>
</feature>
<evidence type="ECO:0000313" key="2">
    <source>
        <dbReference type="EMBL" id="KAK7195140.1"/>
    </source>
</evidence>
<organism evidence="2 3">
    <name type="scientific">Novymonas esmeraldas</name>
    <dbReference type="NCBI Taxonomy" id="1808958"/>
    <lineage>
        <taxon>Eukaryota</taxon>
        <taxon>Discoba</taxon>
        <taxon>Euglenozoa</taxon>
        <taxon>Kinetoplastea</taxon>
        <taxon>Metakinetoplastina</taxon>
        <taxon>Trypanosomatida</taxon>
        <taxon>Trypanosomatidae</taxon>
        <taxon>Novymonas</taxon>
    </lineage>
</organism>
<proteinExistence type="predicted"/>
<feature type="compositionally biased region" description="Low complexity" evidence="1">
    <location>
        <begin position="387"/>
        <end position="407"/>
    </location>
</feature>
<feature type="region of interest" description="Disordered" evidence="1">
    <location>
        <begin position="636"/>
        <end position="663"/>
    </location>
</feature>
<sequence length="663" mass="68428">MDPREHPPYRQRVAVQRSVVAAPPLSPDPATASQDSPARVGSFATSFYASTGTSFATLPPAAPRQEGPLQLRHNSSLLPIWVAQQPPRALHRITLLHADSRAETEMLSRGSCVRNDEELRVQELLDDAGSAPVANPGNRAASLAPLSVTSPPAQQPAACEDQPGHDCTLTAVGPLGTTAAAGHRGLLTEASVAEQTPPSASTVATVEEGSHRASRPRLTSPITPASSLRTAPLSAAMERSATMSGSHEVEALASTETHLPLVLMRTIPSAFSLPQLQCTSSATSHPSTGGTVSVASPPPPRPPPSAPLQHAAGTVSLNWDPEVVSPQPTLVTVDSAERPPPLTAFPNFGVHPGGAPQALHRESTSATASSPRTVHPDDRPRRELSLSTSGPKGTASTAGTTSQAQSPLLSTRPGPSATALPALVSCSASVPLLSAHEEVLPCLFSTPAPPPGPLSRRHESCSPPRTTAVARASSATVAASAPAYHPLPLTPLQLPALTPATQTLSGGAVSALARRGGQRGVRSPLEAIWLRSGGASGLSAFTLVDERSNVVESPVAHNIGSPTAAVRAPAVFLGPVTPRRSQVNTSDLSAVAPSQLAPAVSGVDASLQSSATSQVGSLQAVERDRRSVMQRIFKEPKKSKQRIWLSTSVQESYSPSGSASENA</sequence>
<reference evidence="2 3" key="1">
    <citation type="journal article" date="2021" name="MBio">
        <title>A New Model Trypanosomatid, Novymonas esmeraldas: Genomic Perception of Its 'Candidatus Pandoraea novymonadis' Endosymbiont.</title>
        <authorList>
            <person name="Zakharova A."/>
            <person name="Saura A."/>
            <person name="Butenko A."/>
            <person name="Podesvova L."/>
            <person name="Warmusova S."/>
            <person name="Kostygov A.Y."/>
            <person name="Nenarokova A."/>
            <person name="Lukes J."/>
            <person name="Opperdoes F.R."/>
            <person name="Yurchenko V."/>
        </authorList>
    </citation>
    <scope>NUCLEOTIDE SEQUENCE [LARGE SCALE GENOMIC DNA]</scope>
    <source>
        <strain evidence="2 3">E262AT.01</strain>
    </source>
</reference>
<dbReference type="Proteomes" id="UP001430356">
    <property type="component" value="Unassembled WGS sequence"/>
</dbReference>
<feature type="compositionally biased region" description="Basic and acidic residues" evidence="1">
    <location>
        <begin position="374"/>
        <end position="384"/>
    </location>
</feature>
<dbReference type="EMBL" id="JAECZO010000048">
    <property type="protein sequence ID" value="KAK7195140.1"/>
    <property type="molecule type" value="Genomic_DNA"/>
</dbReference>
<accession>A0AAW0EQ78</accession>